<dbReference type="InterPro" id="IPR002123">
    <property type="entry name" value="Plipid/glycerol_acylTrfase"/>
</dbReference>
<gene>
    <name evidence="7" type="ORF">COT80_04190</name>
</gene>
<organism evidence="7 8">
    <name type="scientific">Candidatus Buchananbacteria bacterium CG10_big_fil_rev_8_21_14_0_10_33_19</name>
    <dbReference type="NCBI Taxonomy" id="1974525"/>
    <lineage>
        <taxon>Bacteria</taxon>
        <taxon>Candidatus Buchananiibacteriota</taxon>
    </lineage>
</organism>
<comment type="domain">
    <text evidence="4">The HXXXXD motif is essential for acyltransferase activity and may constitute the binding site for the phosphate moiety of the glycerol-3-phosphate.</text>
</comment>
<name>A0A2H0W3K5_9BACT</name>
<dbReference type="PANTHER" id="PTHR10434">
    <property type="entry name" value="1-ACYL-SN-GLYCEROL-3-PHOSPHATE ACYLTRANSFERASE"/>
    <property type="match status" value="1"/>
</dbReference>
<evidence type="ECO:0000259" key="6">
    <source>
        <dbReference type="SMART" id="SM00563"/>
    </source>
</evidence>
<keyword evidence="5" id="KW-1133">Transmembrane helix</keyword>
<comment type="caution">
    <text evidence="7">The sequence shown here is derived from an EMBL/GenBank/DDBJ whole genome shotgun (WGS) entry which is preliminary data.</text>
</comment>
<keyword evidence="4" id="KW-0594">Phospholipid biosynthesis</keyword>
<evidence type="ECO:0000256" key="1">
    <source>
        <dbReference type="ARBA" id="ARBA00008655"/>
    </source>
</evidence>
<dbReference type="CDD" id="cd07989">
    <property type="entry name" value="LPLAT_AGPAT-like"/>
    <property type="match status" value="1"/>
</dbReference>
<protein>
    <recommendedName>
        <fullName evidence="4">1-acyl-sn-glycerol-3-phosphate acyltransferase</fullName>
        <ecNumber evidence="4">2.3.1.51</ecNumber>
    </recommendedName>
</protein>
<comment type="catalytic activity">
    <reaction evidence="4">
        <text>a 1-acyl-sn-glycero-3-phosphate + an acyl-CoA = a 1,2-diacyl-sn-glycero-3-phosphate + CoA</text>
        <dbReference type="Rhea" id="RHEA:19709"/>
        <dbReference type="ChEBI" id="CHEBI:57287"/>
        <dbReference type="ChEBI" id="CHEBI:57970"/>
        <dbReference type="ChEBI" id="CHEBI:58342"/>
        <dbReference type="ChEBI" id="CHEBI:58608"/>
        <dbReference type="EC" id="2.3.1.51"/>
    </reaction>
</comment>
<evidence type="ECO:0000256" key="2">
    <source>
        <dbReference type="ARBA" id="ARBA00022679"/>
    </source>
</evidence>
<evidence type="ECO:0000313" key="7">
    <source>
        <dbReference type="EMBL" id="PIS05939.1"/>
    </source>
</evidence>
<keyword evidence="3 4" id="KW-0012">Acyltransferase</keyword>
<keyword evidence="4" id="KW-0443">Lipid metabolism</keyword>
<evidence type="ECO:0000256" key="4">
    <source>
        <dbReference type="RuleBase" id="RU361267"/>
    </source>
</evidence>
<dbReference type="SUPFAM" id="SSF69593">
    <property type="entry name" value="Glycerol-3-phosphate (1)-acyltransferase"/>
    <property type="match status" value="1"/>
</dbReference>
<dbReference type="GO" id="GO:0006654">
    <property type="term" value="P:phosphatidic acid biosynthetic process"/>
    <property type="evidence" value="ECO:0007669"/>
    <property type="project" value="TreeGrafter"/>
</dbReference>
<dbReference type="NCBIfam" id="TIGR00530">
    <property type="entry name" value="AGP_acyltrn"/>
    <property type="match status" value="1"/>
</dbReference>
<evidence type="ECO:0000256" key="5">
    <source>
        <dbReference type="SAM" id="Phobius"/>
    </source>
</evidence>
<dbReference type="AlphaFoldDB" id="A0A2H0W3K5"/>
<comment type="similarity">
    <text evidence="1 4">Belongs to the 1-acyl-sn-glycerol-3-phosphate acyltransferase family.</text>
</comment>
<dbReference type="InterPro" id="IPR004552">
    <property type="entry name" value="AGP_acyltrans"/>
</dbReference>
<keyword evidence="5" id="KW-0472">Membrane</keyword>
<sequence>MKALISLILYLLCVVTFVICAAIYIPLIIFWGPAKAVWFRRFYGWIIIKMTFSRLIINNQPLANSGPFLFVPNHESLFDIFMIAAAIPQHFSAIAKKELFSVPLFGFIIKKMDIVSIDRKNHVNSMSGLNQAVEKLKNGTSVIIFPEGTRSRDGQIGVFKKGAFKLALDAKVTIVPVGISGAYEAQPANTWLIYPGSVIVNFGSPIGYQDYHHLSISELSDLIKQQIIKLSSNP</sequence>
<keyword evidence="5" id="KW-0812">Transmembrane</keyword>
<dbReference type="EMBL" id="PEZY01000012">
    <property type="protein sequence ID" value="PIS05939.1"/>
    <property type="molecule type" value="Genomic_DNA"/>
</dbReference>
<keyword evidence="2 4" id="KW-0808">Transferase</keyword>
<feature type="transmembrane region" description="Helical" evidence="5">
    <location>
        <begin position="7"/>
        <end position="32"/>
    </location>
</feature>
<evidence type="ECO:0000313" key="8">
    <source>
        <dbReference type="Proteomes" id="UP000229056"/>
    </source>
</evidence>
<proteinExistence type="inferred from homology"/>
<dbReference type="EC" id="2.3.1.51" evidence="4"/>
<dbReference type="GO" id="GO:0003841">
    <property type="term" value="F:1-acylglycerol-3-phosphate O-acyltransferase activity"/>
    <property type="evidence" value="ECO:0007669"/>
    <property type="project" value="UniProtKB-UniRule"/>
</dbReference>
<dbReference type="PANTHER" id="PTHR10434:SF66">
    <property type="entry name" value="PHOSPHOLIPID_GLYCEROL ACYLTRANSFERASE DOMAIN-CONTAINING PROTEIN"/>
    <property type="match status" value="1"/>
</dbReference>
<dbReference type="Pfam" id="PF01553">
    <property type="entry name" value="Acyltransferase"/>
    <property type="match status" value="1"/>
</dbReference>
<keyword evidence="4" id="KW-1208">Phospholipid metabolism</keyword>
<dbReference type="SMART" id="SM00563">
    <property type="entry name" value="PlsC"/>
    <property type="match status" value="1"/>
</dbReference>
<keyword evidence="4" id="KW-0444">Lipid biosynthesis</keyword>
<reference evidence="8" key="1">
    <citation type="submission" date="2017-09" db="EMBL/GenBank/DDBJ databases">
        <title>Depth-based differentiation of microbial function through sediment-hosted aquifers and enrichment of novel symbionts in the deep terrestrial subsurface.</title>
        <authorList>
            <person name="Probst A.J."/>
            <person name="Ladd B."/>
            <person name="Jarett J.K."/>
            <person name="Geller-Mcgrath D.E."/>
            <person name="Sieber C.M.K."/>
            <person name="Emerson J.B."/>
            <person name="Anantharaman K."/>
            <person name="Thomas B.C."/>
            <person name="Malmstrom R."/>
            <person name="Stieglmeier M."/>
            <person name="Klingl A."/>
            <person name="Woyke T."/>
            <person name="Ryan C.M."/>
            <person name="Banfield J.F."/>
        </authorList>
    </citation>
    <scope>NUCLEOTIDE SEQUENCE [LARGE SCALE GENOMIC DNA]</scope>
</reference>
<feature type="domain" description="Phospholipid/glycerol acyltransferase" evidence="6">
    <location>
        <begin position="68"/>
        <end position="182"/>
    </location>
</feature>
<evidence type="ECO:0000256" key="3">
    <source>
        <dbReference type="ARBA" id="ARBA00023315"/>
    </source>
</evidence>
<dbReference type="Proteomes" id="UP000229056">
    <property type="component" value="Unassembled WGS sequence"/>
</dbReference>
<dbReference type="GO" id="GO:0016020">
    <property type="term" value="C:membrane"/>
    <property type="evidence" value="ECO:0007669"/>
    <property type="project" value="InterPro"/>
</dbReference>
<accession>A0A2H0W3K5</accession>